<feature type="compositionally biased region" description="Low complexity" evidence="1">
    <location>
        <begin position="1"/>
        <end position="16"/>
    </location>
</feature>
<evidence type="ECO:0000313" key="2">
    <source>
        <dbReference type="EMBL" id="KAJ1726188.1"/>
    </source>
</evidence>
<dbReference type="EMBL" id="JANBOI010001722">
    <property type="protein sequence ID" value="KAJ1726188.1"/>
    <property type="molecule type" value="Genomic_DNA"/>
</dbReference>
<accession>A0A9W8CWP5</accession>
<feature type="non-terminal residue" evidence="2">
    <location>
        <position position="296"/>
    </location>
</feature>
<sequence length="296" mass="32529">AMSDSPSDGASASDMGLETERQQQPAQGDYSRGSSADLSVLMDKDIIDKSACQRGYMARAKRPELTVQFVQDLDMLAQRCWDRSIAMADEVARLLRLHWLRLMEAEGIPGGAAKRDDKPLSVFDEQVAPLESTHDVGSAAADSWTLGGRPPHKRQASSAASAADPLVADRFKLMSPQTPYYLFVAGKVQAARLKQVVTAQSRNKAKQADAGNAMDVDQKPDGDAPDAITDAIRRIDDIWSIHGLDADAKAIEARLDDIINALEYCQLFWYSLNFASHLKYLKEEAAKPLLCSVYRE</sequence>
<feature type="compositionally biased region" description="Polar residues" evidence="1">
    <location>
        <begin position="22"/>
        <end position="34"/>
    </location>
</feature>
<feature type="region of interest" description="Disordered" evidence="1">
    <location>
        <begin position="204"/>
        <end position="223"/>
    </location>
</feature>
<dbReference type="AlphaFoldDB" id="A0A9W8CWP5"/>
<comment type="caution">
    <text evidence="2">The sequence shown here is derived from an EMBL/GenBank/DDBJ whole genome shotgun (WGS) entry which is preliminary data.</text>
</comment>
<organism evidence="2 3">
    <name type="scientific">Coemansia biformis</name>
    <dbReference type="NCBI Taxonomy" id="1286918"/>
    <lineage>
        <taxon>Eukaryota</taxon>
        <taxon>Fungi</taxon>
        <taxon>Fungi incertae sedis</taxon>
        <taxon>Zoopagomycota</taxon>
        <taxon>Kickxellomycotina</taxon>
        <taxon>Kickxellomycetes</taxon>
        <taxon>Kickxellales</taxon>
        <taxon>Kickxellaceae</taxon>
        <taxon>Coemansia</taxon>
    </lineage>
</organism>
<feature type="region of interest" description="Disordered" evidence="1">
    <location>
        <begin position="142"/>
        <end position="161"/>
    </location>
</feature>
<feature type="non-terminal residue" evidence="2">
    <location>
        <position position="1"/>
    </location>
</feature>
<reference evidence="2" key="1">
    <citation type="submission" date="2022-07" db="EMBL/GenBank/DDBJ databases">
        <title>Phylogenomic reconstructions and comparative analyses of Kickxellomycotina fungi.</title>
        <authorList>
            <person name="Reynolds N.K."/>
            <person name="Stajich J.E."/>
            <person name="Barry K."/>
            <person name="Grigoriev I.V."/>
            <person name="Crous P."/>
            <person name="Smith M.E."/>
        </authorList>
    </citation>
    <scope>NUCLEOTIDE SEQUENCE</scope>
    <source>
        <strain evidence="2">BCRC 34381</strain>
    </source>
</reference>
<evidence type="ECO:0000256" key="1">
    <source>
        <dbReference type="SAM" id="MobiDB-lite"/>
    </source>
</evidence>
<name>A0A9W8CWP5_9FUNG</name>
<protein>
    <submittedName>
        <fullName evidence="2">Uncharacterized protein</fullName>
    </submittedName>
</protein>
<dbReference type="OrthoDB" id="39175at2759"/>
<proteinExistence type="predicted"/>
<evidence type="ECO:0000313" key="3">
    <source>
        <dbReference type="Proteomes" id="UP001143981"/>
    </source>
</evidence>
<keyword evidence="3" id="KW-1185">Reference proteome</keyword>
<gene>
    <name evidence="2" type="ORF">LPJ61_005361</name>
</gene>
<feature type="region of interest" description="Disordered" evidence="1">
    <location>
        <begin position="1"/>
        <end position="34"/>
    </location>
</feature>
<dbReference type="Proteomes" id="UP001143981">
    <property type="component" value="Unassembled WGS sequence"/>
</dbReference>